<sequence length="191" mass="23180">MKANEVNYDRPLTEEERVFSANLENYDWLFKYMSINKLDQEEWYDILILHYLRAVKKYLNIPHLQQYEFSTILFRTLDNARINYFRDMNREKRMPSGGIVSLDWEEDSMNGKRTAPMTWIDLKQSVEKTVMYHEMISEILSNLNDVQAEIFKMTMEEYNREEIKRYLGIKKGTFCNRMREIKHVVIDYLSE</sequence>
<gene>
    <name evidence="1" type="ORF">D5281_06430</name>
</gene>
<reference evidence="1" key="1">
    <citation type="submission" date="2018-09" db="EMBL/GenBank/DDBJ databases">
        <title>Murine metabolic-syndrome-specific gut microbial biobank.</title>
        <authorList>
            <person name="Liu C."/>
        </authorList>
    </citation>
    <scope>NUCLEOTIDE SEQUENCE</scope>
    <source>
        <strain evidence="1">D42-62</strain>
    </source>
</reference>
<dbReference type="Proteomes" id="UP001154420">
    <property type="component" value="Unassembled WGS sequence"/>
</dbReference>
<dbReference type="OrthoDB" id="2051906at2"/>
<name>A0A9X5BDV0_9FIRM</name>
<keyword evidence="2" id="KW-1185">Reference proteome</keyword>
<evidence type="ECO:0000313" key="2">
    <source>
        <dbReference type="Proteomes" id="UP001154420"/>
    </source>
</evidence>
<proteinExistence type="predicted"/>
<comment type="caution">
    <text evidence="1">The sequence shown here is derived from an EMBL/GenBank/DDBJ whole genome shotgun (WGS) entry which is preliminary data.</text>
</comment>
<organism evidence="1 2">
    <name type="scientific">Parablautia muri</name>
    <dbReference type="NCBI Taxonomy" id="2320879"/>
    <lineage>
        <taxon>Bacteria</taxon>
        <taxon>Bacillati</taxon>
        <taxon>Bacillota</taxon>
        <taxon>Clostridia</taxon>
        <taxon>Lachnospirales</taxon>
        <taxon>Lachnospiraceae</taxon>
        <taxon>Parablautia</taxon>
    </lineage>
</organism>
<dbReference type="EMBL" id="QZDT01000006">
    <property type="protein sequence ID" value="NBJ92239.1"/>
    <property type="molecule type" value="Genomic_DNA"/>
</dbReference>
<evidence type="ECO:0000313" key="1">
    <source>
        <dbReference type="EMBL" id="NBJ92239.1"/>
    </source>
</evidence>
<protein>
    <submittedName>
        <fullName evidence="1">Sigma-70 family RNA polymerase sigma factor</fullName>
    </submittedName>
</protein>
<dbReference type="InterPro" id="IPR013324">
    <property type="entry name" value="RNA_pol_sigma_r3/r4-like"/>
</dbReference>
<accession>A0A9X5BDV0</accession>
<dbReference type="RefSeq" id="WP_160559325.1">
    <property type="nucleotide sequence ID" value="NZ_QZDT01000006.1"/>
</dbReference>
<dbReference type="SUPFAM" id="SSF88659">
    <property type="entry name" value="Sigma3 and sigma4 domains of RNA polymerase sigma factors"/>
    <property type="match status" value="1"/>
</dbReference>
<dbReference type="AlphaFoldDB" id="A0A9X5BDV0"/>